<dbReference type="InterPro" id="IPR039068">
    <property type="entry name" value="PqqC-like"/>
</dbReference>
<evidence type="ECO:0000256" key="1">
    <source>
        <dbReference type="ARBA" id="ARBA00023002"/>
    </source>
</evidence>
<dbReference type="Proteomes" id="UP000187280">
    <property type="component" value="Unassembled WGS sequence"/>
</dbReference>
<dbReference type="SUPFAM" id="SSF51182">
    <property type="entry name" value="RmlC-like cupins"/>
    <property type="match status" value="1"/>
</dbReference>
<feature type="domain" description="Cupin type-2" evidence="2">
    <location>
        <begin position="316"/>
        <end position="375"/>
    </location>
</feature>
<keyword evidence="4" id="KW-1185">Reference proteome</keyword>
<name>A0A1H3WML0_9GAMM</name>
<accession>A0A1H3WML0</accession>
<dbReference type="PANTHER" id="PTHR40279:SF3">
    <property type="entry name" value="4-AMINOBENZOATE SYNTHASE"/>
    <property type="match status" value="1"/>
</dbReference>
<protein>
    <submittedName>
        <fullName evidence="3">Pyrroloquinoline quinone (PQQ) biosynthesis protein C</fullName>
    </submittedName>
</protein>
<reference evidence="3 4" key="1">
    <citation type="submission" date="2016-10" db="EMBL/GenBank/DDBJ databases">
        <authorList>
            <person name="de Groot N.N."/>
        </authorList>
    </citation>
    <scope>NUCLEOTIDE SEQUENCE [LARGE SCALE GENOMIC DNA]</scope>
    <source>
        <strain evidence="3 4">ATCC 29281</strain>
    </source>
</reference>
<evidence type="ECO:0000259" key="2">
    <source>
        <dbReference type="Pfam" id="PF07883"/>
    </source>
</evidence>
<gene>
    <name evidence="3" type="ORF">SAMN02982996_00559</name>
</gene>
<dbReference type="EMBL" id="FNQS01000001">
    <property type="protein sequence ID" value="SDZ88417.1"/>
    <property type="molecule type" value="Genomic_DNA"/>
</dbReference>
<dbReference type="RefSeq" id="WP_244888408.1">
    <property type="nucleotide sequence ID" value="NZ_FNQS01000001.1"/>
</dbReference>
<dbReference type="SUPFAM" id="SSF48613">
    <property type="entry name" value="Heme oxygenase-like"/>
    <property type="match status" value="1"/>
</dbReference>
<dbReference type="InterPro" id="IPR016084">
    <property type="entry name" value="Haem_Oase-like_multi-hlx"/>
</dbReference>
<dbReference type="GeneID" id="97766289"/>
<dbReference type="InterPro" id="IPR011051">
    <property type="entry name" value="RmlC_Cupin_sf"/>
</dbReference>
<keyword evidence="1" id="KW-0560">Oxidoreductase</keyword>
<sequence>MDLTIEKNVARTQLIEGISPIWNGWFEADDLSGLVNHPLLQALENNAVSLDGVRTLLIQHSLYSRHFTRYLCALIGKLQDPEDVTALLENLEEEMGVDGSSRITHAELFQRTLRHIGAQPASQEPLPQTQTMIDAMMSHCQSADTLNGLAAMCLGAEAIVPLIYRPILHALRHHGFGEEATEFFSLHIEEDEDHALAMLAIMERMLRAQGGACRNRAVAVGREMIANRVAMFDAIWEQIQTLPTEAPPAQKAGGFSSGDFWRVGGSLDARLPEKLIHEQVMSQAHPSFSSERNHKVNIVDLPSHTISMTVGHLELNERTRLHRHNYETVIYVTQGEGYSRIGKREVSWRAGDAIYVPAWAEHQHVNTGSKEAIYLACENAPLLQNLGGIALREELSERQS</sequence>
<dbReference type="PANTHER" id="PTHR40279">
    <property type="entry name" value="PQQC-LIKE PROTEIN"/>
    <property type="match status" value="1"/>
</dbReference>
<proteinExistence type="predicted"/>
<dbReference type="Pfam" id="PF07883">
    <property type="entry name" value="Cupin_2"/>
    <property type="match status" value="1"/>
</dbReference>
<evidence type="ECO:0000313" key="4">
    <source>
        <dbReference type="Proteomes" id="UP000187280"/>
    </source>
</evidence>
<dbReference type="InterPro" id="IPR014710">
    <property type="entry name" value="RmlC-like_jellyroll"/>
</dbReference>
<dbReference type="Gene3D" id="1.20.910.10">
    <property type="entry name" value="Heme oxygenase-like"/>
    <property type="match status" value="1"/>
</dbReference>
<dbReference type="STRING" id="71657.SAMN02982996_00559"/>
<dbReference type="Pfam" id="PF14518">
    <property type="entry name" value="Haem_oxygenas_2"/>
    <property type="match status" value="1"/>
</dbReference>
<organism evidence="3 4">
    <name type="scientific">Lonsdalea quercina</name>
    <dbReference type="NCBI Taxonomy" id="71657"/>
    <lineage>
        <taxon>Bacteria</taxon>
        <taxon>Pseudomonadati</taxon>
        <taxon>Pseudomonadota</taxon>
        <taxon>Gammaproteobacteria</taxon>
        <taxon>Enterobacterales</taxon>
        <taxon>Pectobacteriaceae</taxon>
        <taxon>Lonsdalea</taxon>
    </lineage>
</organism>
<dbReference type="GO" id="GO:0016491">
    <property type="term" value="F:oxidoreductase activity"/>
    <property type="evidence" value="ECO:0007669"/>
    <property type="project" value="UniProtKB-KW"/>
</dbReference>
<dbReference type="AlphaFoldDB" id="A0A1H3WML0"/>
<dbReference type="SMART" id="SM01236">
    <property type="entry name" value="Haem_oxygenase_2"/>
    <property type="match status" value="1"/>
</dbReference>
<evidence type="ECO:0000313" key="3">
    <source>
        <dbReference type="EMBL" id="SDZ88417.1"/>
    </source>
</evidence>
<dbReference type="Gene3D" id="2.60.120.10">
    <property type="entry name" value="Jelly Rolls"/>
    <property type="match status" value="1"/>
</dbReference>
<dbReference type="InterPro" id="IPR013096">
    <property type="entry name" value="Cupin_2"/>
</dbReference>